<dbReference type="InterPro" id="IPR002575">
    <property type="entry name" value="Aminoglycoside_PTrfase"/>
</dbReference>
<sequence>MTVSSSDAAAQATWPLLVDACRNAGLDPAGAEPVRIADNAIWSIPGNLIVRITRPGRRAAAHRELLTAQWLAEHGIPAVRPALPSAVDLPEDRAATFWEQLPDHTVGRHEDVARLLCLLHQLPAPEHLLALTDPAAKARIRLEAVHHAGVTSDDDMAWLVAYADELAAAWGALPQGLAPAPLHGDAWAGNVARTHDGHAYLLDLDSAAVGPPEWDLTSTAVKVTTTATIPASEYERYVNAYGGYDVTMYEGFEVMRGIRELRMTTYAIQTAIDHPHTADEARHRVACLRGLKGPRPWIWTAVPHPPGSPGPIV</sequence>
<accession>A0A4Q9HSI2</accession>
<evidence type="ECO:0000313" key="2">
    <source>
        <dbReference type="EMBL" id="TBO58003.1"/>
    </source>
</evidence>
<keyword evidence="2" id="KW-0808">Transferase</keyword>
<gene>
    <name evidence="2" type="ORF">EYS09_19710</name>
</gene>
<protein>
    <submittedName>
        <fullName evidence="2">Aminoglycoside phosphotransferase family protein</fullName>
    </submittedName>
</protein>
<dbReference type="RefSeq" id="WP_131124214.1">
    <property type="nucleotide sequence ID" value="NZ_SIXH01000172.1"/>
</dbReference>
<comment type="caution">
    <text evidence="2">The sequence shown here is derived from an EMBL/GenBank/DDBJ whole genome shotgun (WGS) entry which is preliminary data.</text>
</comment>
<dbReference type="Pfam" id="PF01636">
    <property type="entry name" value="APH"/>
    <property type="match status" value="1"/>
</dbReference>
<evidence type="ECO:0000259" key="1">
    <source>
        <dbReference type="Pfam" id="PF01636"/>
    </source>
</evidence>
<evidence type="ECO:0000313" key="3">
    <source>
        <dbReference type="Proteomes" id="UP000292452"/>
    </source>
</evidence>
<dbReference type="Gene3D" id="3.90.1200.10">
    <property type="match status" value="1"/>
</dbReference>
<organism evidence="2 3">
    <name type="scientific">Streptomyces kasugaensis</name>
    <dbReference type="NCBI Taxonomy" id="1946"/>
    <lineage>
        <taxon>Bacteria</taxon>
        <taxon>Bacillati</taxon>
        <taxon>Actinomycetota</taxon>
        <taxon>Actinomycetes</taxon>
        <taxon>Kitasatosporales</taxon>
        <taxon>Streptomycetaceae</taxon>
        <taxon>Streptomyces</taxon>
    </lineage>
</organism>
<name>A0A4Q9HSI2_STRKA</name>
<dbReference type="EMBL" id="SIXH01000172">
    <property type="protein sequence ID" value="TBO58003.1"/>
    <property type="molecule type" value="Genomic_DNA"/>
</dbReference>
<dbReference type="Proteomes" id="UP000292452">
    <property type="component" value="Unassembled WGS sequence"/>
</dbReference>
<proteinExistence type="predicted"/>
<reference evidence="2 3" key="1">
    <citation type="submission" date="2019-02" db="EMBL/GenBank/DDBJ databases">
        <title>Draft Genome Sequence of Streptomyces sp. AM-2504, identified by 16S rRNA comparative analysis as a Streptomyces Kasugaensis strain.</title>
        <authorList>
            <person name="Napolioni V."/>
            <person name="Giuliodori A.M."/>
            <person name="Spurio R."/>
            <person name="Fabbretti A."/>
        </authorList>
    </citation>
    <scope>NUCLEOTIDE SEQUENCE [LARGE SCALE GENOMIC DNA]</scope>
    <source>
        <strain evidence="2 3">AM-2504</strain>
    </source>
</reference>
<dbReference type="GO" id="GO:0016740">
    <property type="term" value="F:transferase activity"/>
    <property type="evidence" value="ECO:0007669"/>
    <property type="project" value="UniProtKB-KW"/>
</dbReference>
<dbReference type="AlphaFoldDB" id="A0A4Q9HSI2"/>
<dbReference type="InterPro" id="IPR011009">
    <property type="entry name" value="Kinase-like_dom_sf"/>
</dbReference>
<keyword evidence="3" id="KW-1185">Reference proteome</keyword>
<feature type="domain" description="Aminoglycoside phosphotransferase" evidence="1">
    <location>
        <begin position="46"/>
        <end position="247"/>
    </location>
</feature>
<dbReference type="SUPFAM" id="SSF56112">
    <property type="entry name" value="Protein kinase-like (PK-like)"/>
    <property type="match status" value="1"/>
</dbReference>